<keyword evidence="3" id="KW-1185">Reference proteome</keyword>
<comment type="caution">
    <text evidence="2">The sequence shown here is derived from an EMBL/GenBank/DDBJ whole genome shotgun (WGS) entry which is preliminary data.</text>
</comment>
<name>A0AAE0ZCH1_9GAST</name>
<dbReference type="EMBL" id="JAWDGP010004208">
    <property type="protein sequence ID" value="KAK3766645.1"/>
    <property type="molecule type" value="Genomic_DNA"/>
</dbReference>
<proteinExistence type="predicted"/>
<protein>
    <submittedName>
        <fullName evidence="2">Uncharacterized protein</fullName>
    </submittedName>
</protein>
<evidence type="ECO:0000256" key="1">
    <source>
        <dbReference type="SAM" id="MobiDB-lite"/>
    </source>
</evidence>
<dbReference type="AlphaFoldDB" id="A0AAE0ZCH1"/>
<organism evidence="2 3">
    <name type="scientific">Elysia crispata</name>
    <name type="common">lettuce slug</name>
    <dbReference type="NCBI Taxonomy" id="231223"/>
    <lineage>
        <taxon>Eukaryota</taxon>
        <taxon>Metazoa</taxon>
        <taxon>Spiralia</taxon>
        <taxon>Lophotrochozoa</taxon>
        <taxon>Mollusca</taxon>
        <taxon>Gastropoda</taxon>
        <taxon>Heterobranchia</taxon>
        <taxon>Euthyneura</taxon>
        <taxon>Panpulmonata</taxon>
        <taxon>Sacoglossa</taxon>
        <taxon>Placobranchoidea</taxon>
        <taxon>Plakobranchidae</taxon>
        <taxon>Elysia</taxon>
    </lineage>
</organism>
<sequence length="294" mass="33406">MEKVRDPLPCFAAHSACPIDPWLGSTIQSTAEPLTTIFTTAAKSTATSTEVATPTPKITSTPMTDATVSTTESTRNPFFPFPFPPFRRIPFDGFIRYSRFPGIFHRPPNFPVIFNIFPRTNVFDPRIYGKFPRFSRLNRGFPRFFYTIPTTNHFEPRVFVRFPRFLNYFPTTNRRSPRIFKRFPVRSRGAVFPAVFGGLGSRPKHSDQGLPTAKLKRSRRSLREADPRTANYVYGGLFDGNLYGSDGYNGYGVGKNGCGHVAYPISYGYGYQDTYGAEESNHGRRFVHGQRDIY</sequence>
<feature type="region of interest" description="Disordered" evidence="1">
    <location>
        <begin position="202"/>
        <end position="221"/>
    </location>
</feature>
<reference evidence="2" key="1">
    <citation type="journal article" date="2023" name="G3 (Bethesda)">
        <title>A reference genome for the long-term kleptoplast-retaining sea slug Elysia crispata morphotype clarki.</title>
        <authorList>
            <person name="Eastman K.E."/>
            <person name="Pendleton A.L."/>
            <person name="Shaikh M.A."/>
            <person name="Suttiyut T."/>
            <person name="Ogas R."/>
            <person name="Tomko P."/>
            <person name="Gavelis G."/>
            <person name="Widhalm J.R."/>
            <person name="Wisecaver J.H."/>
        </authorList>
    </citation>
    <scope>NUCLEOTIDE SEQUENCE</scope>
    <source>
        <strain evidence="2">ECLA1</strain>
    </source>
</reference>
<accession>A0AAE0ZCH1</accession>
<dbReference type="Proteomes" id="UP001283361">
    <property type="component" value="Unassembled WGS sequence"/>
</dbReference>
<evidence type="ECO:0000313" key="2">
    <source>
        <dbReference type="EMBL" id="KAK3766645.1"/>
    </source>
</evidence>
<evidence type="ECO:0000313" key="3">
    <source>
        <dbReference type="Proteomes" id="UP001283361"/>
    </source>
</evidence>
<gene>
    <name evidence="2" type="ORF">RRG08_042424</name>
</gene>
<feature type="compositionally biased region" description="Polar residues" evidence="1">
    <location>
        <begin position="56"/>
        <end position="70"/>
    </location>
</feature>
<feature type="region of interest" description="Disordered" evidence="1">
    <location>
        <begin position="48"/>
        <end position="70"/>
    </location>
</feature>